<comment type="caution">
    <text evidence="1">The sequence shown here is derived from an EMBL/GenBank/DDBJ whole genome shotgun (WGS) entry which is preliminary data.</text>
</comment>
<keyword evidence="2" id="KW-1185">Reference proteome</keyword>
<sequence length="59" mass="6574">QDQLAAVVAVCRRSASLSEAGRTLFAVSRQKKANPNDADRLRKYLARFGLSWEQVKAPE</sequence>
<feature type="non-terminal residue" evidence="1">
    <location>
        <position position="1"/>
    </location>
</feature>
<dbReference type="EMBL" id="MSAC01000096">
    <property type="protein sequence ID" value="PUW98205.1"/>
    <property type="molecule type" value="Genomic_DNA"/>
</dbReference>
<organism evidence="1 2">
    <name type="scientific">Cronobacter malonaticus</name>
    <dbReference type="NCBI Taxonomy" id="413503"/>
    <lineage>
        <taxon>Bacteria</taxon>
        <taxon>Pseudomonadati</taxon>
        <taxon>Pseudomonadota</taxon>
        <taxon>Gammaproteobacteria</taxon>
        <taxon>Enterobacterales</taxon>
        <taxon>Enterobacteriaceae</taxon>
        <taxon>Cronobacter</taxon>
    </lineage>
</organism>
<evidence type="ECO:0000313" key="1">
    <source>
        <dbReference type="EMBL" id="PUW98205.1"/>
    </source>
</evidence>
<name>A0ABX5JWR9_9ENTR</name>
<accession>A0ABX5JWR9</accession>
<protein>
    <submittedName>
        <fullName evidence="1">Transcriptional regulator</fullName>
    </submittedName>
</protein>
<reference evidence="1 2" key="1">
    <citation type="submission" date="2016-12" db="EMBL/GenBank/DDBJ databases">
        <title>Analysis of the Molecular Diversity Among Cronobacter Species Isolated from Filth Flies Using a Pan Genomic DNA Microarray.</title>
        <authorList>
            <person name="Pava-Ripoll M."/>
            <person name="Tall B."/>
            <person name="Farber J."/>
            <person name="Fanning S."/>
            <person name="Lehner A."/>
            <person name="Stephan R."/>
            <person name="Pagotto F."/>
            <person name="Iverson C."/>
            <person name="Ziobro G."/>
            <person name="Miller A."/>
            <person name="Pearson R."/>
            <person name="Yan Q."/>
            <person name="Kim M."/>
            <person name="Jeong S."/>
            <person name="Park J."/>
            <person name="Jun S."/>
            <person name="Choi H."/>
            <person name="Chung T."/>
            <person name="Yoo Y."/>
            <person name="Park E."/>
            <person name="Hwang S."/>
            <person name="Lee B."/>
            <person name="Sathyamoorthy V."/>
            <person name="Carter L."/>
            <person name="Mammel M."/>
            <person name="Jackson S."/>
            <person name="Kothary M."/>
            <person name="Patel I."/>
            <person name="Grim C."/>
            <person name="Gopinath G."/>
            <person name="Gangiredla J."/>
            <person name="Chase H."/>
        </authorList>
    </citation>
    <scope>NUCLEOTIDE SEQUENCE [LARGE SCALE GENOMIC DNA]</scope>
    <source>
        <strain evidence="1 2">MOD1-Md25g</strain>
    </source>
</reference>
<evidence type="ECO:0000313" key="2">
    <source>
        <dbReference type="Proteomes" id="UP000244731"/>
    </source>
</evidence>
<proteinExistence type="predicted"/>
<gene>
    <name evidence="1" type="ORF">AUM46_22565</name>
</gene>
<dbReference type="Proteomes" id="UP000244731">
    <property type="component" value="Unassembled WGS sequence"/>
</dbReference>